<accession>A0AAW2Y0X0</accession>
<dbReference type="AlphaFoldDB" id="A0AAW2Y0X0"/>
<evidence type="ECO:0000259" key="5">
    <source>
        <dbReference type="Pfam" id="PF00732"/>
    </source>
</evidence>
<reference evidence="6" key="1">
    <citation type="submission" date="2020-06" db="EMBL/GenBank/DDBJ databases">
        <authorList>
            <person name="Li T."/>
            <person name="Hu X."/>
            <person name="Zhang T."/>
            <person name="Song X."/>
            <person name="Zhang H."/>
            <person name="Dai N."/>
            <person name="Sheng W."/>
            <person name="Hou X."/>
            <person name="Wei L."/>
        </authorList>
    </citation>
    <scope>NUCLEOTIDE SEQUENCE</scope>
    <source>
        <strain evidence="6">KEN1</strain>
        <tissue evidence="6">Leaf</tissue>
    </source>
</reference>
<keyword evidence="2" id="KW-0285">Flavoprotein</keyword>
<comment type="caution">
    <text evidence="6">The sequence shown here is derived from an EMBL/GenBank/DDBJ whole genome shotgun (WGS) entry which is preliminary data.</text>
</comment>
<dbReference type="Pfam" id="PF00732">
    <property type="entry name" value="GMC_oxred_N"/>
    <property type="match status" value="1"/>
</dbReference>
<evidence type="ECO:0000256" key="2">
    <source>
        <dbReference type="ARBA" id="ARBA00022630"/>
    </source>
</evidence>
<name>A0AAW2Y0X0_9LAMI</name>
<evidence type="ECO:0000256" key="4">
    <source>
        <dbReference type="ARBA" id="ARBA00023002"/>
    </source>
</evidence>
<protein>
    <submittedName>
        <fullName evidence="6">Long-chain-alcohol oxidase FAO2</fullName>
    </submittedName>
</protein>
<gene>
    <name evidence="6" type="ORF">Slati_0564600</name>
</gene>
<keyword evidence="4" id="KW-0560">Oxidoreductase</keyword>
<comment type="similarity">
    <text evidence="1">Belongs to the GMC oxidoreductase family.</text>
</comment>
<dbReference type="InterPro" id="IPR000172">
    <property type="entry name" value="GMC_OxRdtase_N"/>
</dbReference>
<dbReference type="Gene3D" id="3.50.50.60">
    <property type="entry name" value="FAD/NAD(P)-binding domain"/>
    <property type="match status" value="1"/>
</dbReference>
<proteinExistence type="inferred from homology"/>
<organism evidence="6">
    <name type="scientific">Sesamum latifolium</name>
    <dbReference type="NCBI Taxonomy" id="2727402"/>
    <lineage>
        <taxon>Eukaryota</taxon>
        <taxon>Viridiplantae</taxon>
        <taxon>Streptophyta</taxon>
        <taxon>Embryophyta</taxon>
        <taxon>Tracheophyta</taxon>
        <taxon>Spermatophyta</taxon>
        <taxon>Magnoliopsida</taxon>
        <taxon>eudicotyledons</taxon>
        <taxon>Gunneridae</taxon>
        <taxon>Pentapetalae</taxon>
        <taxon>asterids</taxon>
        <taxon>lamiids</taxon>
        <taxon>Lamiales</taxon>
        <taxon>Pedaliaceae</taxon>
        <taxon>Sesamum</taxon>
    </lineage>
</organism>
<dbReference type="EMBL" id="JACGWN010000002">
    <property type="protein sequence ID" value="KAL0459374.1"/>
    <property type="molecule type" value="Genomic_DNA"/>
</dbReference>
<evidence type="ECO:0000256" key="3">
    <source>
        <dbReference type="ARBA" id="ARBA00022827"/>
    </source>
</evidence>
<dbReference type="SUPFAM" id="SSF51905">
    <property type="entry name" value="FAD/NAD(P)-binding domain"/>
    <property type="match status" value="1"/>
</dbReference>
<evidence type="ECO:0000313" key="6">
    <source>
        <dbReference type="EMBL" id="KAL0459374.1"/>
    </source>
</evidence>
<dbReference type="PANTHER" id="PTHR46056">
    <property type="entry name" value="LONG-CHAIN-ALCOHOL OXIDASE"/>
    <property type="match status" value="1"/>
</dbReference>
<dbReference type="GO" id="GO:0050660">
    <property type="term" value="F:flavin adenine dinucleotide binding"/>
    <property type="evidence" value="ECO:0007669"/>
    <property type="project" value="InterPro"/>
</dbReference>
<evidence type="ECO:0000256" key="1">
    <source>
        <dbReference type="ARBA" id="ARBA00010790"/>
    </source>
</evidence>
<reference evidence="6" key="2">
    <citation type="journal article" date="2024" name="Plant">
        <title>Genomic evolution and insights into agronomic trait innovations of Sesamum species.</title>
        <authorList>
            <person name="Miao H."/>
            <person name="Wang L."/>
            <person name="Qu L."/>
            <person name="Liu H."/>
            <person name="Sun Y."/>
            <person name="Le M."/>
            <person name="Wang Q."/>
            <person name="Wei S."/>
            <person name="Zheng Y."/>
            <person name="Lin W."/>
            <person name="Duan Y."/>
            <person name="Cao H."/>
            <person name="Xiong S."/>
            <person name="Wang X."/>
            <person name="Wei L."/>
            <person name="Li C."/>
            <person name="Ma Q."/>
            <person name="Ju M."/>
            <person name="Zhao R."/>
            <person name="Li G."/>
            <person name="Mu C."/>
            <person name="Tian Q."/>
            <person name="Mei H."/>
            <person name="Zhang T."/>
            <person name="Gao T."/>
            <person name="Zhang H."/>
        </authorList>
    </citation>
    <scope>NUCLEOTIDE SEQUENCE</scope>
    <source>
        <strain evidence="6">KEN1</strain>
    </source>
</reference>
<dbReference type="PANTHER" id="PTHR46056:SF10">
    <property type="entry name" value="LONG-CHAIN-ALCOHOL OXIDASE FAO3"/>
    <property type="match status" value="1"/>
</dbReference>
<sequence length="238" mass="26281">MVQRNFAPAFKNSFLAAENHVPLCLFLLTDENSSNPAWEAIGYQVEAIERETKHEKQRPLEKGVAAAVLAKSGQKVLILEKGHYFVPEDCSGLEGPAYSELYESGGMLTTQDGKIMVMAGTTVGGGSHVNLSRWIRTPDYILKEWSTESKIHLFGSHEYQSAMDAVCKRIGVTENCVQEGFQNQVLRRGCENLGLKVESVPRNSSADHYCGSCCYGCRRGDKREPTLLGSLMRSGTVQ</sequence>
<dbReference type="GO" id="GO:0016614">
    <property type="term" value="F:oxidoreductase activity, acting on CH-OH group of donors"/>
    <property type="evidence" value="ECO:0007669"/>
    <property type="project" value="InterPro"/>
</dbReference>
<feature type="domain" description="Glucose-methanol-choline oxidoreductase N-terminal" evidence="5">
    <location>
        <begin position="98"/>
        <end position="223"/>
    </location>
</feature>
<keyword evidence="3" id="KW-0274">FAD</keyword>
<dbReference type="InterPro" id="IPR036188">
    <property type="entry name" value="FAD/NAD-bd_sf"/>
</dbReference>